<evidence type="ECO:0000313" key="2">
    <source>
        <dbReference type="EMBL" id="KAH0810503.1"/>
    </source>
</evidence>
<proteinExistence type="predicted"/>
<dbReference type="Proteomes" id="UP000719412">
    <property type="component" value="Unassembled WGS sequence"/>
</dbReference>
<reference evidence="2" key="2">
    <citation type="submission" date="2021-08" db="EMBL/GenBank/DDBJ databases">
        <authorList>
            <person name="Eriksson T."/>
        </authorList>
    </citation>
    <scope>NUCLEOTIDE SEQUENCE</scope>
    <source>
        <strain evidence="2">Stoneville</strain>
        <tissue evidence="2">Whole head</tissue>
    </source>
</reference>
<evidence type="ECO:0000256" key="1">
    <source>
        <dbReference type="SAM" id="Phobius"/>
    </source>
</evidence>
<organism evidence="2 3">
    <name type="scientific">Tenebrio molitor</name>
    <name type="common">Yellow mealworm beetle</name>
    <dbReference type="NCBI Taxonomy" id="7067"/>
    <lineage>
        <taxon>Eukaryota</taxon>
        <taxon>Metazoa</taxon>
        <taxon>Ecdysozoa</taxon>
        <taxon>Arthropoda</taxon>
        <taxon>Hexapoda</taxon>
        <taxon>Insecta</taxon>
        <taxon>Pterygota</taxon>
        <taxon>Neoptera</taxon>
        <taxon>Endopterygota</taxon>
        <taxon>Coleoptera</taxon>
        <taxon>Polyphaga</taxon>
        <taxon>Cucujiformia</taxon>
        <taxon>Tenebrionidae</taxon>
        <taxon>Tenebrio</taxon>
    </lineage>
</organism>
<feature type="transmembrane region" description="Helical" evidence="1">
    <location>
        <begin position="471"/>
        <end position="496"/>
    </location>
</feature>
<feature type="transmembrane region" description="Helical" evidence="1">
    <location>
        <begin position="398"/>
        <end position="418"/>
    </location>
</feature>
<feature type="transmembrane region" description="Helical" evidence="1">
    <location>
        <begin position="438"/>
        <end position="459"/>
    </location>
</feature>
<comment type="caution">
    <text evidence="2">The sequence shown here is derived from an EMBL/GenBank/DDBJ whole genome shotgun (WGS) entry which is preliminary data.</text>
</comment>
<sequence>MEIAYNLVWLVSLSSPTTLQKIPPYRVPRLSSKCKIFRLPKIRTPLQKKHTASCLQSKCKIRRWQQKKKDAASNRQSSSLSNPHEVLTTLLLSATLTVVRRVGSAVALTTITTITTTTWVKMEVVAETGAAIVATAAVAEMEAAIVVIVAAAEMEAAIVVEIVTVEIVTAEIATVEIVTAEIVTAEIVIVEIVGYVTVINTVETVMATNTVVVNGKIVNTTAEFVIVTVENVIVEIATVGVATVEIVIVIKLGTRQIDQTNKWVTLKRNKNISKIIRHCDCDGDCDCGDCDGDGYDGGDNGVAIVVMTVGLAIVTVKLKLEIGRCRRRQHSRKSRLIQCRKSSPQQLNTYCYQIIFSRLSLKCKTFRLPKIQRPPQKYKHAASCFQSKCKIRSNPHEVLTTLLLSATFTVIRVGSAVTLTNIITTTTTWGKMEIAAEVGAAIVAAATVSAIVVIVAAATEIVTAVAEMVTVIVEIVTAIVEIVTVGVVIVEIVIVGRPADLESVQSSLLFSIIAGAPATRMGLLVSTSVSGNAPNSSIQASVPFDTELDDDLLSTRNPEPEEERIHRRQETVIGEQPTITSKAKKKKDVDGNRQLSLLNNLREQTIQVVMLVINLIMMRQMPVPAGTVATVMEIVIVEIVTVVTMAVIVAIMTVGMAIVAMPVGAAIVAVTVGAAIVIDKIETVEIGVIPSATFNVMEQQYVFYNKASTTAEFVIVPVEFVIAEIAAVGIVTADNVTVETVITDIVILTVMFSLFVPSEQGRW</sequence>
<keyword evidence="3" id="KW-1185">Reference proteome</keyword>
<evidence type="ECO:0000313" key="3">
    <source>
        <dbReference type="Proteomes" id="UP000719412"/>
    </source>
</evidence>
<feature type="transmembrane region" description="Helical" evidence="1">
    <location>
        <begin position="627"/>
        <end position="651"/>
    </location>
</feature>
<dbReference type="EMBL" id="JABDTM020027451">
    <property type="protein sequence ID" value="KAH0810503.1"/>
    <property type="molecule type" value="Genomic_DNA"/>
</dbReference>
<accession>A0A8J6L961</accession>
<dbReference type="AlphaFoldDB" id="A0A8J6L961"/>
<gene>
    <name evidence="2" type="ORF">GEV33_012292</name>
</gene>
<keyword evidence="1" id="KW-0472">Membrane</keyword>
<feature type="transmembrane region" description="Helical" evidence="1">
    <location>
        <begin position="657"/>
        <end position="678"/>
    </location>
</feature>
<reference evidence="2" key="1">
    <citation type="journal article" date="2020" name="J Insects Food Feed">
        <title>The yellow mealworm (Tenebrio molitor) genome: a resource for the emerging insects as food and feed industry.</title>
        <authorList>
            <person name="Eriksson T."/>
            <person name="Andere A."/>
            <person name="Kelstrup H."/>
            <person name="Emery V."/>
            <person name="Picard C."/>
        </authorList>
    </citation>
    <scope>NUCLEOTIDE SEQUENCE</scope>
    <source>
        <strain evidence="2">Stoneville</strain>
        <tissue evidence="2">Whole head</tissue>
    </source>
</reference>
<name>A0A8J6L961_TENMO</name>
<protein>
    <submittedName>
        <fullName evidence="2">Uncharacterized protein</fullName>
    </submittedName>
</protein>
<keyword evidence="1" id="KW-1133">Transmembrane helix</keyword>
<keyword evidence="1" id="KW-0812">Transmembrane</keyword>